<gene>
    <name evidence="1" type="ORF">ACJ73_00194</name>
</gene>
<dbReference type="VEuPathDB" id="FungiDB:ACJ73_00194"/>
<dbReference type="OrthoDB" id="10000533at2759"/>
<name>A0A1J9QIT7_9EURO</name>
<evidence type="ECO:0000313" key="2">
    <source>
        <dbReference type="Proteomes" id="UP000242791"/>
    </source>
</evidence>
<organism evidence="1 2">
    <name type="scientific">Blastomyces percursus</name>
    <dbReference type="NCBI Taxonomy" id="1658174"/>
    <lineage>
        <taxon>Eukaryota</taxon>
        <taxon>Fungi</taxon>
        <taxon>Dikarya</taxon>
        <taxon>Ascomycota</taxon>
        <taxon>Pezizomycotina</taxon>
        <taxon>Eurotiomycetes</taxon>
        <taxon>Eurotiomycetidae</taxon>
        <taxon>Onygenales</taxon>
        <taxon>Ajellomycetaceae</taxon>
        <taxon>Blastomyces</taxon>
    </lineage>
</organism>
<reference evidence="1 2" key="1">
    <citation type="submission" date="2015-08" db="EMBL/GenBank/DDBJ databases">
        <title>Emmonsia species relationships and genome sequence.</title>
        <authorList>
            <person name="Cuomo C.A."/>
            <person name="Schwartz I.S."/>
            <person name="Kenyon C."/>
            <person name="De Hoog G.S."/>
            <person name="Govender N.P."/>
            <person name="Botha A."/>
            <person name="Moreno L."/>
            <person name="De Vries M."/>
            <person name="Munoz J.F."/>
            <person name="Stielow J.B."/>
        </authorList>
    </citation>
    <scope>NUCLEOTIDE SEQUENCE [LARGE SCALE GENOMIC DNA]</scope>
    <source>
        <strain evidence="1 2">EI222</strain>
    </source>
</reference>
<proteinExistence type="predicted"/>
<evidence type="ECO:0000313" key="1">
    <source>
        <dbReference type="EMBL" id="OJD28385.1"/>
    </source>
</evidence>
<dbReference type="EMBL" id="LGTZ01000012">
    <property type="protein sequence ID" value="OJD28385.1"/>
    <property type="molecule type" value="Genomic_DNA"/>
</dbReference>
<sequence length="138" mass="15538">MAAFQLGKRTHIDGEGEYFMNVRTMMAEIPYFNVLGAPVVVCMTSTQGDIVKEAEIMPVETNFDRHQFAKTIVADESLGKSLAYAKASGDLLHQWRLTHLLGTTAGCYDFGNLNLHPLVNVIPQKFRDWLHAAWMLPR</sequence>
<dbReference type="Proteomes" id="UP000242791">
    <property type="component" value="Unassembled WGS sequence"/>
</dbReference>
<dbReference type="AlphaFoldDB" id="A0A1J9QIT7"/>
<accession>A0A1J9QIT7</accession>
<protein>
    <submittedName>
        <fullName evidence="1">Uncharacterized protein</fullName>
    </submittedName>
</protein>
<keyword evidence="2" id="KW-1185">Reference proteome</keyword>
<comment type="caution">
    <text evidence="1">The sequence shown here is derived from an EMBL/GenBank/DDBJ whole genome shotgun (WGS) entry which is preliminary data.</text>
</comment>